<dbReference type="InterPro" id="IPR019734">
    <property type="entry name" value="TPR_rpt"/>
</dbReference>
<gene>
    <name evidence="1" type="ORF">E0F26_05135</name>
</gene>
<dbReference type="Pfam" id="PF13431">
    <property type="entry name" value="TPR_17"/>
    <property type="match status" value="1"/>
</dbReference>
<dbReference type="SUPFAM" id="SSF52266">
    <property type="entry name" value="SGNH hydrolase"/>
    <property type="match status" value="1"/>
</dbReference>
<evidence type="ECO:0000313" key="2">
    <source>
        <dbReference type="Proteomes" id="UP001317963"/>
    </source>
</evidence>
<dbReference type="Gene3D" id="1.25.40.10">
    <property type="entry name" value="Tetratricopeptide repeat domain"/>
    <property type="match status" value="2"/>
</dbReference>
<reference evidence="1 2" key="1">
    <citation type="submission" date="2019-02" db="EMBL/GenBank/DDBJ databases">
        <title>Halieaceae_genomes.</title>
        <authorList>
            <person name="Li S.-H."/>
        </authorList>
    </citation>
    <scope>NUCLEOTIDE SEQUENCE [LARGE SCALE GENOMIC DNA]</scope>
    <source>
        <strain evidence="1 2">JH123</strain>
    </source>
</reference>
<sequence>MSQARNALFTIITAVVIPLLFFVLLEGVLRLVGVGTDFNYFNEIEIEGEIYYQENIDFADQFYPSSLNVGPLQNTFVKTASDNRLRVYVLGGSAAMGFPHKNHGVDRLLTAQLNALFPDKEVEVINTAMTSVNSHVVYQVAETIPANSADVAVILMGNNEVVGPYGPGTFNQNFLSSLGAIRTLQWAKRLRIWQWLDQAFQGVQPSDAKTDLEWQGMQMFVENGVAESDPRMSDVYAHFEANLRDIIDILSSKGMHVVLSTVPVNLRHSAPFLSVTDNALSPELSQQVSDLKARAAAQSRNLQWRAASTLWQQAIEIDPGHADSHFQLATSLERQGDHLGAKRHFERALDLDALRFRADTKINDRIRTVSKDYPSASLSFVDSAAAFDRASTPFPPGWESLVEHVHYTFAGNDVLARIFSRAIATQVTGERPQGVLNSEEVAERVGYPNHETIENIKNLQGMAEQPPFPGQSNYTDYLAQMAVELSKIKGQVGEPKDVVRRRQKVLTQGNADWKVHFEMAALAKYLKNKQAQYYHLTTLNEIYPHNRESQMNLATLLSQDGRWAEAIPILERSLRYTRGREQQTVETLGWLGTAKLRVGAVQEAVGLLESIPKDYPQQVGLSLRAYGNLIKHAVDSGDRPLVEAYLDDLQTYAQHLKDTGLADDYPMLARRMSQLLNMGGDPVAARQWR</sequence>
<dbReference type="EMBL" id="CP036501">
    <property type="protein sequence ID" value="UZP74163.1"/>
    <property type="molecule type" value="Genomic_DNA"/>
</dbReference>
<accession>A0ABY6Q7B7</accession>
<keyword evidence="2" id="KW-1185">Reference proteome</keyword>
<dbReference type="InterPro" id="IPR011990">
    <property type="entry name" value="TPR-like_helical_dom_sf"/>
</dbReference>
<dbReference type="Gene3D" id="3.40.50.1110">
    <property type="entry name" value="SGNH hydrolase"/>
    <property type="match status" value="1"/>
</dbReference>
<dbReference type="Proteomes" id="UP001317963">
    <property type="component" value="Chromosome"/>
</dbReference>
<proteinExistence type="predicted"/>
<dbReference type="SMART" id="SM00028">
    <property type="entry name" value="TPR"/>
    <property type="match status" value="3"/>
</dbReference>
<name>A0ABY6Q7B7_9GAMM</name>
<organism evidence="1 2">
    <name type="scientific">Candidatus Paraluminiphilus aquimaris</name>
    <dbReference type="NCBI Taxonomy" id="2518994"/>
    <lineage>
        <taxon>Bacteria</taxon>
        <taxon>Pseudomonadati</taxon>
        <taxon>Pseudomonadota</taxon>
        <taxon>Gammaproteobacteria</taxon>
        <taxon>Cellvibrionales</taxon>
        <taxon>Halieaceae</taxon>
        <taxon>Candidatus Paraluminiphilus</taxon>
    </lineage>
</organism>
<dbReference type="SUPFAM" id="SSF48452">
    <property type="entry name" value="TPR-like"/>
    <property type="match status" value="1"/>
</dbReference>
<evidence type="ECO:0000313" key="1">
    <source>
        <dbReference type="EMBL" id="UZP74163.1"/>
    </source>
</evidence>
<dbReference type="RefSeq" id="WP_279242971.1">
    <property type="nucleotide sequence ID" value="NZ_CP036501.1"/>
</dbReference>
<dbReference type="InterPro" id="IPR036514">
    <property type="entry name" value="SGNH_hydro_sf"/>
</dbReference>
<protein>
    <submittedName>
        <fullName evidence="1">Tetratricopeptide repeat protein</fullName>
    </submittedName>
</protein>